<evidence type="ECO:0000313" key="2">
    <source>
        <dbReference type="EMBL" id="TDD79535.1"/>
    </source>
</evidence>
<feature type="domain" description="Enoyl reductase (ER)" evidence="1">
    <location>
        <begin position="13"/>
        <end position="296"/>
    </location>
</feature>
<dbReference type="SUPFAM" id="SSF50129">
    <property type="entry name" value="GroES-like"/>
    <property type="match status" value="1"/>
</dbReference>
<protein>
    <submittedName>
        <fullName evidence="2">Zinc-binding alcohol dehydrogenase family protein</fullName>
    </submittedName>
</protein>
<gene>
    <name evidence="2" type="ORF">E1298_27605</name>
</gene>
<dbReference type="PANTHER" id="PTHR43677">
    <property type="entry name" value="SHORT-CHAIN DEHYDROGENASE/REDUCTASE"/>
    <property type="match status" value="1"/>
</dbReference>
<dbReference type="Gene3D" id="3.40.50.720">
    <property type="entry name" value="NAD(P)-binding Rossmann-like Domain"/>
    <property type="match status" value="1"/>
</dbReference>
<evidence type="ECO:0000259" key="1">
    <source>
        <dbReference type="SMART" id="SM00829"/>
    </source>
</evidence>
<dbReference type="GO" id="GO:0016491">
    <property type="term" value="F:oxidoreductase activity"/>
    <property type="evidence" value="ECO:0007669"/>
    <property type="project" value="InterPro"/>
</dbReference>
<comment type="caution">
    <text evidence="2">The sequence shown here is derived from an EMBL/GenBank/DDBJ whole genome shotgun (WGS) entry which is preliminary data.</text>
</comment>
<dbReference type="OrthoDB" id="9787435at2"/>
<name>A0A4R5B2Z0_9ACTN</name>
<dbReference type="InterPro" id="IPR011032">
    <property type="entry name" value="GroES-like_sf"/>
</dbReference>
<dbReference type="Proteomes" id="UP000294513">
    <property type="component" value="Unassembled WGS sequence"/>
</dbReference>
<dbReference type="AlphaFoldDB" id="A0A4R5B2Z0"/>
<keyword evidence="3" id="KW-1185">Reference proteome</keyword>
<organism evidence="2 3">
    <name type="scientific">Actinomadura rubrisoli</name>
    <dbReference type="NCBI Taxonomy" id="2530368"/>
    <lineage>
        <taxon>Bacteria</taxon>
        <taxon>Bacillati</taxon>
        <taxon>Actinomycetota</taxon>
        <taxon>Actinomycetes</taxon>
        <taxon>Streptosporangiales</taxon>
        <taxon>Thermomonosporaceae</taxon>
        <taxon>Actinomadura</taxon>
    </lineage>
</organism>
<dbReference type="InterPro" id="IPR051397">
    <property type="entry name" value="Zn-ADH-like_protein"/>
</dbReference>
<dbReference type="RefSeq" id="WP_131898292.1">
    <property type="nucleotide sequence ID" value="NZ_SMKU01000172.1"/>
</dbReference>
<dbReference type="Gene3D" id="3.90.180.10">
    <property type="entry name" value="Medium-chain alcohol dehydrogenases, catalytic domain"/>
    <property type="match status" value="1"/>
</dbReference>
<evidence type="ECO:0000313" key="3">
    <source>
        <dbReference type="Proteomes" id="UP000294513"/>
    </source>
</evidence>
<dbReference type="EMBL" id="SMKU01000172">
    <property type="protein sequence ID" value="TDD79535.1"/>
    <property type="molecule type" value="Genomic_DNA"/>
</dbReference>
<dbReference type="SUPFAM" id="SSF51735">
    <property type="entry name" value="NAD(P)-binding Rossmann-fold domains"/>
    <property type="match status" value="1"/>
</dbReference>
<accession>A0A4R5B2Z0</accession>
<dbReference type="InterPro" id="IPR020843">
    <property type="entry name" value="ER"/>
</dbReference>
<sequence>MSTPQIHAAVLHGVGQTPRYELFPAPAAGDGEAVVAVTAAALKPADRLMAEGVHYAPAAFPHVVGLDGVGRLVDGTRVAFFGPQRPYGGMAEQALVRDGGWFPVSDGVDDVTAAALLNPGMAAWKTVVWEGELAAGQTVLVLGATGASGRIATRLAKRHGARVIAAGRNRRILDQLVADGADAAVSVDRPHDELAAAVAAEGPYDLIVDYLWGAPAEAVFAALMRGDRRPGDAARRIRYVLVGMTAGEVAGLPAMALRKAPVQLIGSGTGGRVPPADAAAAFAALLQQAAAGELLLNTEAVPLADVAETWARTDSDRRIVFVP</sequence>
<proteinExistence type="predicted"/>
<dbReference type="SMART" id="SM00829">
    <property type="entry name" value="PKS_ER"/>
    <property type="match status" value="1"/>
</dbReference>
<dbReference type="PANTHER" id="PTHR43677:SF11">
    <property type="entry name" value="ZINC-CONTAINING ALCOHOL DEHYDROGENASE"/>
    <property type="match status" value="1"/>
</dbReference>
<reference evidence="2 3" key="1">
    <citation type="submission" date="2019-03" db="EMBL/GenBank/DDBJ databases">
        <title>Draft genome sequences of novel Actinobacteria.</title>
        <authorList>
            <person name="Sahin N."/>
            <person name="Ay H."/>
            <person name="Saygin H."/>
        </authorList>
    </citation>
    <scope>NUCLEOTIDE SEQUENCE [LARGE SCALE GENOMIC DNA]</scope>
    <source>
        <strain evidence="2 3">H3C3</strain>
    </source>
</reference>
<dbReference type="InterPro" id="IPR036291">
    <property type="entry name" value="NAD(P)-bd_dom_sf"/>
</dbReference>